<comment type="similarity">
    <text evidence="1">Belongs to the PPR family. P subfamily.</text>
</comment>
<dbReference type="NCBIfam" id="TIGR00756">
    <property type="entry name" value="PPR"/>
    <property type="match status" value="3"/>
</dbReference>
<evidence type="ECO:0000256" key="1">
    <source>
        <dbReference type="ARBA" id="ARBA00007626"/>
    </source>
</evidence>
<reference evidence="4 5" key="2">
    <citation type="journal article" date="2017" name="Front. Plant Sci.">
        <title>Gene Classification and Mining of Molecular Markers Useful in Red Clover (Trifolium pratense) Breeding.</title>
        <authorList>
            <person name="Istvanek J."/>
            <person name="Dluhosova J."/>
            <person name="Dluhos P."/>
            <person name="Patkova L."/>
            <person name="Nedelnik J."/>
            <person name="Repkova J."/>
        </authorList>
    </citation>
    <scope>NUCLEOTIDE SEQUENCE [LARGE SCALE GENOMIC DNA]</scope>
    <source>
        <strain evidence="5">cv. Tatra</strain>
        <tissue evidence="4">Young leaves</tissue>
    </source>
</reference>
<evidence type="ECO:0000313" key="4">
    <source>
        <dbReference type="EMBL" id="PNY10139.1"/>
    </source>
</evidence>
<keyword evidence="2" id="KW-0677">Repeat</keyword>
<organism evidence="4 5">
    <name type="scientific">Trifolium pratense</name>
    <name type="common">Red clover</name>
    <dbReference type="NCBI Taxonomy" id="57577"/>
    <lineage>
        <taxon>Eukaryota</taxon>
        <taxon>Viridiplantae</taxon>
        <taxon>Streptophyta</taxon>
        <taxon>Embryophyta</taxon>
        <taxon>Tracheophyta</taxon>
        <taxon>Spermatophyta</taxon>
        <taxon>Magnoliopsida</taxon>
        <taxon>eudicotyledons</taxon>
        <taxon>Gunneridae</taxon>
        <taxon>Pentapetalae</taxon>
        <taxon>rosids</taxon>
        <taxon>fabids</taxon>
        <taxon>Fabales</taxon>
        <taxon>Fabaceae</taxon>
        <taxon>Papilionoideae</taxon>
        <taxon>50 kb inversion clade</taxon>
        <taxon>NPAAA clade</taxon>
        <taxon>Hologalegina</taxon>
        <taxon>IRL clade</taxon>
        <taxon>Trifolieae</taxon>
        <taxon>Trifolium</taxon>
    </lineage>
</organism>
<sequence>MGYQGIQLDMYTYAILVNGLRKNGRLKDALEVYQDLLIKGYHFDLTMYTVLINGLCKEGLFNEALSLVSKMEDNGCTPNAVTYRTLIHALSKNGNNEKAVKLHREMIARGLSYEIWKGNYNVNKVVEQTHMKQFVDKADPLLSSNYGRAVGSGCKEAAPLASCEYGVEWILSVDFQGVCWGCGGARRLAIDGYEDIQEEIYTLKQGDSTISAYYTKMKKLWQELDNFRLIPETSCIDNCKAIEKKREYKDSDQVIRFLKGLNDQYSVVLAASGYEPNGGGSNYSRGRVIVEEDPQMVEVEVKGTNSALTVA</sequence>
<feature type="repeat" description="PPR" evidence="3">
    <location>
        <begin position="44"/>
        <end position="78"/>
    </location>
</feature>
<dbReference type="InterPro" id="IPR002885">
    <property type="entry name" value="PPR_rpt"/>
</dbReference>
<protein>
    <submittedName>
        <fullName evidence="4">Pentatricopeptide repeat-containing protein</fullName>
    </submittedName>
</protein>
<dbReference type="Gene3D" id="1.25.40.10">
    <property type="entry name" value="Tetratricopeptide repeat domain"/>
    <property type="match status" value="1"/>
</dbReference>
<proteinExistence type="inferred from homology"/>
<dbReference type="ExpressionAtlas" id="A0A2K3P4E6">
    <property type="expression patterns" value="baseline"/>
</dbReference>
<dbReference type="Pfam" id="PF13041">
    <property type="entry name" value="PPR_2"/>
    <property type="match status" value="1"/>
</dbReference>
<dbReference type="Pfam" id="PF12854">
    <property type="entry name" value="PPR_1"/>
    <property type="match status" value="1"/>
</dbReference>
<feature type="repeat" description="PPR" evidence="3">
    <location>
        <begin position="79"/>
        <end position="113"/>
    </location>
</feature>
<evidence type="ECO:0000256" key="2">
    <source>
        <dbReference type="ARBA" id="ARBA00022737"/>
    </source>
</evidence>
<gene>
    <name evidence="4" type="ORF">L195_g006708</name>
</gene>
<name>A0A2K3P4E6_TRIPR</name>
<evidence type="ECO:0000313" key="5">
    <source>
        <dbReference type="Proteomes" id="UP000236291"/>
    </source>
</evidence>
<reference evidence="4 5" key="1">
    <citation type="journal article" date="2014" name="Am. J. Bot.">
        <title>Genome assembly and annotation for red clover (Trifolium pratense; Fabaceae).</title>
        <authorList>
            <person name="Istvanek J."/>
            <person name="Jaros M."/>
            <person name="Krenek A."/>
            <person name="Repkova J."/>
        </authorList>
    </citation>
    <scope>NUCLEOTIDE SEQUENCE [LARGE SCALE GENOMIC DNA]</scope>
    <source>
        <strain evidence="5">cv. Tatra</strain>
        <tissue evidence="4">Young leaves</tissue>
    </source>
</reference>
<accession>A0A2K3P4E6</accession>
<dbReference type="PROSITE" id="PS51375">
    <property type="entry name" value="PPR"/>
    <property type="match status" value="3"/>
</dbReference>
<comment type="caution">
    <text evidence="4">The sequence shown here is derived from an EMBL/GenBank/DDBJ whole genome shotgun (WGS) entry which is preliminary data.</text>
</comment>
<feature type="repeat" description="PPR" evidence="3">
    <location>
        <begin position="9"/>
        <end position="43"/>
    </location>
</feature>
<dbReference type="EMBL" id="ASHM01003614">
    <property type="protein sequence ID" value="PNY10139.1"/>
    <property type="molecule type" value="Genomic_DNA"/>
</dbReference>
<dbReference type="AlphaFoldDB" id="A0A2K3P4E6"/>
<dbReference type="InterPro" id="IPR011990">
    <property type="entry name" value="TPR-like_helical_dom_sf"/>
</dbReference>
<evidence type="ECO:0000256" key="3">
    <source>
        <dbReference type="PROSITE-ProRule" id="PRU00708"/>
    </source>
</evidence>
<dbReference type="Proteomes" id="UP000236291">
    <property type="component" value="Unassembled WGS sequence"/>
</dbReference>
<dbReference type="STRING" id="57577.A0A2K3P4E6"/>
<dbReference type="PANTHER" id="PTHR47941">
    <property type="entry name" value="PENTATRICOPEPTIDE REPEAT-CONTAINING PROTEIN 3, MITOCHONDRIAL"/>
    <property type="match status" value="1"/>
</dbReference>